<evidence type="ECO:0000313" key="6">
    <source>
        <dbReference type="EMBL" id="MBB3955126.1"/>
    </source>
</evidence>
<accession>A0A7W6CEL9</accession>
<evidence type="ECO:0000256" key="4">
    <source>
        <dbReference type="SAM" id="MobiDB-lite"/>
    </source>
</evidence>
<evidence type="ECO:0000256" key="2">
    <source>
        <dbReference type="ARBA" id="ARBA00023125"/>
    </source>
</evidence>
<dbReference type="Proteomes" id="UP000548867">
    <property type="component" value="Unassembled WGS sequence"/>
</dbReference>
<dbReference type="InterPro" id="IPR036390">
    <property type="entry name" value="WH_DNA-bd_sf"/>
</dbReference>
<dbReference type="GO" id="GO:0003677">
    <property type="term" value="F:DNA binding"/>
    <property type="evidence" value="ECO:0007669"/>
    <property type="project" value="UniProtKB-KW"/>
</dbReference>
<feature type="region of interest" description="Disordered" evidence="4">
    <location>
        <begin position="1"/>
        <end position="20"/>
    </location>
</feature>
<evidence type="ECO:0000259" key="5">
    <source>
        <dbReference type="PROSITE" id="PS50949"/>
    </source>
</evidence>
<dbReference type="InterPro" id="IPR011711">
    <property type="entry name" value="GntR_C"/>
</dbReference>
<dbReference type="SUPFAM" id="SSF48008">
    <property type="entry name" value="GntR ligand-binding domain-like"/>
    <property type="match status" value="1"/>
</dbReference>
<gene>
    <name evidence="6" type="ORF">GGR38_002078</name>
</gene>
<dbReference type="InterPro" id="IPR000524">
    <property type="entry name" value="Tscrpt_reg_HTH_GntR"/>
</dbReference>
<dbReference type="PANTHER" id="PTHR43537:SF44">
    <property type="entry name" value="GNTR FAMILY REGULATORY PROTEIN"/>
    <property type="match status" value="1"/>
</dbReference>
<dbReference type="GO" id="GO:0003700">
    <property type="term" value="F:DNA-binding transcription factor activity"/>
    <property type="evidence" value="ECO:0007669"/>
    <property type="project" value="InterPro"/>
</dbReference>
<dbReference type="SMART" id="SM00895">
    <property type="entry name" value="FCD"/>
    <property type="match status" value="1"/>
</dbReference>
<comment type="caution">
    <text evidence="6">The sequence shown here is derived from an EMBL/GenBank/DDBJ whole genome shotgun (WGS) entry which is preliminary data.</text>
</comment>
<evidence type="ECO:0000313" key="7">
    <source>
        <dbReference type="Proteomes" id="UP000548867"/>
    </source>
</evidence>
<dbReference type="PROSITE" id="PS50949">
    <property type="entry name" value="HTH_GNTR"/>
    <property type="match status" value="1"/>
</dbReference>
<feature type="domain" description="HTH gntR-type" evidence="5">
    <location>
        <begin position="22"/>
        <end position="90"/>
    </location>
</feature>
<evidence type="ECO:0000256" key="1">
    <source>
        <dbReference type="ARBA" id="ARBA00023015"/>
    </source>
</evidence>
<dbReference type="InterPro" id="IPR036388">
    <property type="entry name" value="WH-like_DNA-bd_sf"/>
</dbReference>
<keyword evidence="7" id="KW-1185">Reference proteome</keyword>
<dbReference type="PANTHER" id="PTHR43537">
    <property type="entry name" value="TRANSCRIPTIONAL REGULATOR, GNTR FAMILY"/>
    <property type="match status" value="1"/>
</dbReference>
<dbReference type="EMBL" id="JACIDX010000007">
    <property type="protein sequence ID" value="MBB3955126.1"/>
    <property type="molecule type" value="Genomic_DNA"/>
</dbReference>
<dbReference type="AlphaFoldDB" id="A0A7W6CEL9"/>
<evidence type="ECO:0000256" key="3">
    <source>
        <dbReference type="ARBA" id="ARBA00023163"/>
    </source>
</evidence>
<sequence>MSSPTKPSTPARPRKRKGGEGLRIHQAIARKLGIAILNGTYEPGSSLGGEIEASERLGVSRTAYREAIRILIAKGLIESRPKAGTHVLPRRRWNLLDPDILAWMFSEKPDRDFVRDLFELRGIIEPEAAALAAARRHDGHLGLMRQALDGMRVHGLACGEGQAADQDFHSTMLEAAGNDALTSLIGSVGAAVRWTTHFKQSNSPVPRNSLPEHEAVHQAIAAGDPDGARRAMQVLLEYARSDVVDSIA</sequence>
<organism evidence="6 7">
    <name type="scientific">Novosphingobium sediminicola</name>
    <dbReference type="NCBI Taxonomy" id="563162"/>
    <lineage>
        <taxon>Bacteria</taxon>
        <taxon>Pseudomonadati</taxon>
        <taxon>Pseudomonadota</taxon>
        <taxon>Alphaproteobacteria</taxon>
        <taxon>Sphingomonadales</taxon>
        <taxon>Sphingomonadaceae</taxon>
        <taxon>Novosphingobium</taxon>
    </lineage>
</organism>
<dbReference type="Gene3D" id="1.10.10.10">
    <property type="entry name" value="Winged helix-like DNA-binding domain superfamily/Winged helix DNA-binding domain"/>
    <property type="match status" value="1"/>
</dbReference>
<dbReference type="SUPFAM" id="SSF46785">
    <property type="entry name" value="Winged helix' DNA-binding domain"/>
    <property type="match status" value="1"/>
</dbReference>
<name>A0A7W6CEL9_9SPHN</name>
<protein>
    <submittedName>
        <fullName evidence="6">DNA-binding FadR family transcriptional regulator</fullName>
    </submittedName>
</protein>
<dbReference type="CDD" id="cd07377">
    <property type="entry name" value="WHTH_GntR"/>
    <property type="match status" value="1"/>
</dbReference>
<dbReference type="SMART" id="SM00345">
    <property type="entry name" value="HTH_GNTR"/>
    <property type="match status" value="1"/>
</dbReference>
<reference evidence="6 7" key="1">
    <citation type="submission" date="2020-08" db="EMBL/GenBank/DDBJ databases">
        <title>Genomic Encyclopedia of Type Strains, Phase IV (KMG-IV): sequencing the most valuable type-strain genomes for metagenomic binning, comparative biology and taxonomic classification.</title>
        <authorList>
            <person name="Goeker M."/>
        </authorList>
    </citation>
    <scope>NUCLEOTIDE SEQUENCE [LARGE SCALE GENOMIC DNA]</scope>
    <source>
        <strain evidence="6 7">DSM 27057</strain>
    </source>
</reference>
<keyword evidence="3" id="KW-0804">Transcription</keyword>
<dbReference type="RefSeq" id="WP_183625182.1">
    <property type="nucleotide sequence ID" value="NZ_JACIDX010000007.1"/>
</dbReference>
<proteinExistence type="predicted"/>
<keyword evidence="2 6" id="KW-0238">DNA-binding</keyword>
<dbReference type="PRINTS" id="PR00035">
    <property type="entry name" value="HTHGNTR"/>
</dbReference>
<dbReference type="InterPro" id="IPR008920">
    <property type="entry name" value="TF_FadR/GntR_C"/>
</dbReference>
<dbReference type="Pfam" id="PF00392">
    <property type="entry name" value="GntR"/>
    <property type="match status" value="1"/>
</dbReference>
<dbReference type="Pfam" id="PF07729">
    <property type="entry name" value="FCD"/>
    <property type="match status" value="1"/>
</dbReference>
<dbReference type="Gene3D" id="1.20.120.530">
    <property type="entry name" value="GntR ligand-binding domain-like"/>
    <property type="match status" value="1"/>
</dbReference>
<keyword evidence="1" id="KW-0805">Transcription regulation</keyword>